<feature type="binding site" evidence="11">
    <location>
        <position position="135"/>
    </location>
    <ligand>
        <name>[4Fe-4S] cluster</name>
        <dbReference type="ChEBI" id="CHEBI:49883"/>
        <note>4Fe-4S-S-AdoMet</note>
    </ligand>
</feature>
<keyword evidence="9 11" id="KW-0411">Iron-sulfur</keyword>
<feature type="domain" description="Radical SAM core" evidence="13">
    <location>
        <begin position="121"/>
        <end position="339"/>
    </location>
</feature>
<evidence type="ECO:0000313" key="15">
    <source>
        <dbReference type="Proteomes" id="UP000297762"/>
    </source>
</evidence>
<evidence type="ECO:0000256" key="4">
    <source>
        <dbReference type="ARBA" id="ARBA00022485"/>
    </source>
</evidence>
<dbReference type="PANTHER" id="PTHR30538:SF1">
    <property type="entry name" value="L-LYSINE 2,3-AMINOMUTASE"/>
    <property type="match status" value="1"/>
</dbReference>
<keyword evidence="4 11" id="KW-0004">4Fe-4S</keyword>
<dbReference type="GO" id="GO:0046872">
    <property type="term" value="F:metal ion binding"/>
    <property type="evidence" value="ECO:0007669"/>
    <property type="project" value="UniProtKB-KW"/>
</dbReference>
<name>A0A4V3JSC4_9LEPT</name>
<comment type="cofactor">
    <cofactor evidence="2">
        <name>[4Fe-4S] cluster</name>
        <dbReference type="ChEBI" id="CHEBI:49883"/>
    </cofactor>
</comment>
<keyword evidence="7 12" id="KW-0663">Pyridoxal phosphate</keyword>
<dbReference type="RefSeq" id="WP_135648099.1">
    <property type="nucleotide sequence ID" value="NZ_RQGF01000009.1"/>
</dbReference>
<dbReference type="Pfam" id="PF12544">
    <property type="entry name" value="LAM_C"/>
    <property type="match status" value="1"/>
</dbReference>
<keyword evidence="6 11" id="KW-0479">Metal-binding</keyword>
<dbReference type="SFLD" id="SFLDS00029">
    <property type="entry name" value="Radical_SAM"/>
    <property type="match status" value="1"/>
</dbReference>
<dbReference type="EMBL" id="RQGF01000009">
    <property type="protein sequence ID" value="TGL64050.1"/>
    <property type="molecule type" value="Genomic_DNA"/>
</dbReference>
<dbReference type="InterPro" id="IPR013785">
    <property type="entry name" value="Aldolase_TIM"/>
</dbReference>
<evidence type="ECO:0000256" key="12">
    <source>
        <dbReference type="PIRSR" id="PIRSR603739-50"/>
    </source>
</evidence>
<keyword evidence="8" id="KW-0408">Iron</keyword>
<evidence type="ECO:0000256" key="5">
    <source>
        <dbReference type="ARBA" id="ARBA00022691"/>
    </source>
</evidence>
<feature type="binding site" evidence="11">
    <location>
        <position position="139"/>
    </location>
    <ligand>
        <name>[4Fe-4S] cluster</name>
        <dbReference type="ChEBI" id="CHEBI:49883"/>
        <note>4Fe-4S-S-AdoMet</note>
    </ligand>
</feature>
<dbReference type="Proteomes" id="UP000297762">
    <property type="component" value="Unassembled WGS sequence"/>
</dbReference>
<gene>
    <name evidence="14" type="ORF">EHQ64_03385</name>
</gene>
<keyword evidence="5" id="KW-0949">S-adenosyl-L-methionine</keyword>
<evidence type="ECO:0000313" key="14">
    <source>
        <dbReference type="EMBL" id="TGL64050.1"/>
    </source>
</evidence>
<proteinExistence type="inferred from homology"/>
<evidence type="ECO:0000256" key="2">
    <source>
        <dbReference type="ARBA" id="ARBA00001966"/>
    </source>
</evidence>
<dbReference type="PANTHER" id="PTHR30538">
    <property type="entry name" value="LYSINE 2,3-AMINOMUTASE-RELATED"/>
    <property type="match status" value="1"/>
</dbReference>
<evidence type="ECO:0000259" key="13">
    <source>
        <dbReference type="PROSITE" id="PS51918"/>
    </source>
</evidence>
<dbReference type="Pfam" id="PF04055">
    <property type="entry name" value="Radical_SAM"/>
    <property type="match status" value="1"/>
</dbReference>
<dbReference type="NCBIfam" id="TIGR00238">
    <property type="entry name" value="KamA family radical SAM protein"/>
    <property type="match status" value="1"/>
</dbReference>
<comment type="cofactor">
    <cofactor evidence="1 12">
        <name>pyridoxal 5'-phosphate</name>
        <dbReference type="ChEBI" id="CHEBI:597326"/>
    </cofactor>
</comment>
<dbReference type="OrthoDB" id="9768064at2"/>
<evidence type="ECO:0000256" key="8">
    <source>
        <dbReference type="ARBA" id="ARBA00023004"/>
    </source>
</evidence>
<dbReference type="InterPro" id="IPR007197">
    <property type="entry name" value="rSAM"/>
</dbReference>
<organism evidence="14 15">
    <name type="scientific">Leptospira sarikeiensis</name>
    <dbReference type="NCBI Taxonomy" id="2484943"/>
    <lineage>
        <taxon>Bacteria</taxon>
        <taxon>Pseudomonadati</taxon>
        <taxon>Spirochaetota</taxon>
        <taxon>Spirochaetia</taxon>
        <taxon>Leptospirales</taxon>
        <taxon>Leptospiraceae</taxon>
        <taxon>Leptospira</taxon>
    </lineage>
</organism>
<evidence type="ECO:0000256" key="11">
    <source>
        <dbReference type="PIRSR" id="PIRSR004911-1"/>
    </source>
</evidence>
<dbReference type="PROSITE" id="PS51918">
    <property type="entry name" value="RADICAL_SAM"/>
    <property type="match status" value="1"/>
</dbReference>
<evidence type="ECO:0000256" key="1">
    <source>
        <dbReference type="ARBA" id="ARBA00001933"/>
    </source>
</evidence>
<dbReference type="GO" id="GO:0051539">
    <property type="term" value="F:4 iron, 4 sulfur cluster binding"/>
    <property type="evidence" value="ECO:0007669"/>
    <property type="project" value="UniProtKB-KW"/>
</dbReference>
<accession>A0A4V3JSC4</accession>
<evidence type="ECO:0000256" key="3">
    <source>
        <dbReference type="ARBA" id="ARBA00008703"/>
    </source>
</evidence>
<sequence>MERLEKSIGPLGLESPEDSRKSLYSSFQWEDYKSQLQRRVKAEDLSKYFHLTESEKIGIEETIRLNVGTTPYYLSLSDPQDPNCPIRKMIIPRKEEAFFSPEETLDPLHEEELSPVKGLTHMYPDRVLLFSNHECSVYCRHCMRGRKVSDSTERMDTADLERCFEYIRNHSEISDVVISGGDPLNLSDSKIDWILESLEKIPHVKICRLGTRNPVTLPMRITNDLCRIIESHNTDRLSIFCNTQFNHEKECTGEAKEAILKLLKAGVSVGNQCVILKGINDDGETMLRLHRKLLELRIRAYYMYDPELIPGSRGFRTPLAKGIQIIEYMRGKVAGMGIPQFVNDLPGGGGKVSLGPNWYLGFHKPSRNHVFRSAVRGTYHLSPEPVDSEYEEFYPVLTEEIWSKILQNSYSAFKGLGPLPGESGK</sequence>
<dbReference type="AlphaFoldDB" id="A0A4V3JSC4"/>
<evidence type="ECO:0000256" key="10">
    <source>
        <dbReference type="ARBA" id="ARBA00023235"/>
    </source>
</evidence>
<dbReference type="InterPro" id="IPR058240">
    <property type="entry name" value="rSAM_sf"/>
</dbReference>
<protein>
    <submittedName>
        <fullName evidence="14">KamA family radical SAM protein</fullName>
    </submittedName>
</protein>
<dbReference type="Gene3D" id="6.10.140.1170">
    <property type="match status" value="1"/>
</dbReference>
<keyword evidence="15" id="KW-1185">Reference proteome</keyword>
<dbReference type="Gene3D" id="3.20.20.70">
    <property type="entry name" value="Aldolase class I"/>
    <property type="match status" value="1"/>
</dbReference>
<feature type="modified residue" description="N6-(pyridoxal phosphate)lysine" evidence="12">
    <location>
        <position position="351"/>
    </location>
</feature>
<comment type="caution">
    <text evidence="14">The sequence shown here is derived from an EMBL/GenBank/DDBJ whole genome shotgun (WGS) entry which is preliminary data.</text>
</comment>
<dbReference type="InterPro" id="IPR025895">
    <property type="entry name" value="LAM_C_dom"/>
</dbReference>
<evidence type="ECO:0000256" key="7">
    <source>
        <dbReference type="ARBA" id="ARBA00022898"/>
    </source>
</evidence>
<reference evidence="14" key="1">
    <citation type="journal article" date="2019" name="PLoS Negl. Trop. Dis.">
        <title>Revisiting the worldwide diversity of Leptospira species in the environment.</title>
        <authorList>
            <person name="Vincent A.T."/>
            <person name="Schiettekatte O."/>
            <person name="Bourhy P."/>
            <person name="Veyrier F.J."/>
            <person name="Picardeau M."/>
        </authorList>
    </citation>
    <scope>NUCLEOTIDE SEQUENCE [LARGE SCALE GENOMIC DNA]</scope>
    <source>
        <strain evidence="14">201702455</strain>
    </source>
</reference>
<evidence type="ECO:0000256" key="9">
    <source>
        <dbReference type="ARBA" id="ARBA00023014"/>
    </source>
</evidence>
<dbReference type="SUPFAM" id="SSF102114">
    <property type="entry name" value="Radical SAM enzymes"/>
    <property type="match status" value="1"/>
</dbReference>
<keyword evidence="10" id="KW-0413">Isomerase</keyword>
<dbReference type="InterPro" id="IPR003739">
    <property type="entry name" value="Lys_aminomutase/Glu_NH3_mut"/>
</dbReference>
<dbReference type="SFLD" id="SFLDG01070">
    <property type="entry name" value="PLP-dependent"/>
    <property type="match status" value="1"/>
</dbReference>
<dbReference type="GO" id="GO:0016853">
    <property type="term" value="F:isomerase activity"/>
    <property type="evidence" value="ECO:0007669"/>
    <property type="project" value="UniProtKB-KW"/>
</dbReference>
<comment type="similarity">
    <text evidence="3">Belongs to the radical SAM superfamily. KamA family.</text>
</comment>
<feature type="binding site" evidence="11">
    <location>
        <position position="142"/>
    </location>
    <ligand>
        <name>[4Fe-4S] cluster</name>
        <dbReference type="ChEBI" id="CHEBI:49883"/>
        <note>4Fe-4S-S-AdoMet</note>
    </ligand>
</feature>
<dbReference type="PIRSF" id="PIRSF004911">
    <property type="entry name" value="DUF160"/>
    <property type="match status" value="1"/>
</dbReference>
<evidence type="ECO:0000256" key="6">
    <source>
        <dbReference type="ARBA" id="ARBA00022723"/>
    </source>
</evidence>